<dbReference type="PANTHER" id="PTHR30404:SF0">
    <property type="entry name" value="N-ACETYLMURAMOYL-L-ALANINE AMIDASE AMIC"/>
    <property type="match status" value="1"/>
</dbReference>
<evidence type="ECO:0000256" key="3">
    <source>
        <dbReference type="ARBA" id="ARBA00022801"/>
    </source>
</evidence>
<feature type="domain" description="MurNAc-LAA" evidence="4">
    <location>
        <begin position="363"/>
        <end position="518"/>
    </location>
</feature>
<dbReference type="PANTHER" id="PTHR30404">
    <property type="entry name" value="N-ACETYLMURAMOYL-L-ALANINE AMIDASE"/>
    <property type="match status" value="1"/>
</dbReference>
<dbReference type="GO" id="GO:0008745">
    <property type="term" value="F:N-acetylmuramoyl-L-alanine amidase activity"/>
    <property type="evidence" value="ECO:0007669"/>
    <property type="project" value="UniProtKB-EC"/>
</dbReference>
<keyword evidence="6" id="KW-1185">Reference proteome</keyword>
<dbReference type="GO" id="GO:0009253">
    <property type="term" value="P:peptidoglycan catabolic process"/>
    <property type="evidence" value="ECO:0007669"/>
    <property type="project" value="InterPro"/>
</dbReference>
<evidence type="ECO:0000313" key="5">
    <source>
        <dbReference type="EMBL" id="QEP33883.1"/>
    </source>
</evidence>
<dbReference type="AlphaFoldDB" id="A0A5C2H515"/>
<sequence length="525" mass="59899">MEYLKAVLKKDNDKKIEELKKLIVLGEKLNKDITPDKKKLEILLERGNKISSTPQKEIKESKDTKESTVKYAIESVYTQGNKVIIDFNVDVTKDDIKFFELKQNPLTKDVYDINGYFKDAAPTKLSIDGVEKIVIGQFKPDVLRIVFSDKKNLKTSYEINDRQIIISVEDVQKQYLEQEELGNPYVDKKNEIRTITAKNNKIFVRFNKNVTLNDIKYKSYKFGKNFENTFDIKGKFEHTKPTVLKIDEIDRIIVTDYAKTAVRIKIRNKNKTDVKYSLNGKLLTISVKEQKETLPYPNFRPRTIVIDAGHGGHDVGAVGPGKRYEKVVTLNVAKYLHAMLKQRGHKVYLTRYNDKYIKVRNRTILANEKNADIFISIHANAVPKAKATKVEGIETFFLSPARSERAKRVAAMENKEDITKMSSSTKSAFLESLNRPRITASHKLAIDVQAGLLQFAHSKYTDVKDSGVREGPFWVLVGAQMPSILIELGYMSHPVESKRLYSSTYQKLLANGIANGVDAYFSKNP</sequence>
<dbReference type="SUPFAM" id="SSF53187">
    <property type="entry name" value="Zn-dependent exopeptidases"/>
    <property type="match status" value="1"/>
</dbReference>
<dbReference type="InterPro" id="IPR002508">
    <property type="entry name" value="MurNAc-LAA_cat"/>
</dbReference>
<dbReference type="Pfam" id="PF01520">
    <property type="entry name" value="Amidase_3"/>
    <property type="match status" value="1"/>
</dbReference>
<dbReference type="OrthoDB" id="9806267at2"/>
<dbReference type="SMART" id="SM00646">
    <property type="entry name" value="Ami_3"/>
    <property type="match status" value="1"/>
</dbReference>
<evidence type="ECO:0000313" key="6">
    <source>
        <dbReference type="Proteomes" id="UP000322726"/>
    </source>
</evidence>
<protein>
    <recommendedName>
        <fullName evidence="2">N-acetylmuramoyl-L-alanine amidase</fullName>
        <ecNumber evidence="2">3.5.1.28</ecNumber>
    </recommendedName>
</protein>
<organism evidence="5 6">
    <name type="scientific">Malaciobacter pacificus</name>
    <dbReference type="NCBI Taxonomy" id="1080223"/>
    <lineage>
        <taxon>Bacteria</taxon>
        <taxon>Pseudomonadati</taxon>
        <taxon>Campylobacterota</taxon>
        <taxon>Epsilonproteobacteria</taxon>
        <taxon>Campylobacterales</taxon>
        <taxon>Arcobacteraceae</taxon>
        <taxon>Malaciobacter</taxon>
    </lineage>
</organism>
<dbReference type="Gene3D" id="3.40.630.40">
    <property type="entry name" value="Zn-dependent exopeptidases"/>
    <property type="match status" value="1"/>
</dbReference>
<dbReference type="FunFam" id="3.40.630.40:FF:000005">
    <property type="entry name" value="N-acetylmuramoyl-L-alanine amidase (AmiA)"/>
    <property type="match status" value="1"/>
</dbReference>
<reference evidence="5" key="2">
    <citation type="submission" date="2019-09" db="EMBL/GenBank/DDBJ databases">
        <title>Taxonomic note: a critical rebuttal of the proposed division of the genus Arcobacter into six genera, emended descriptions of Arcobacter anaerophilus and the genus Arcobacter, and an assessment of genus-level boundaries for Epsilonproteobacteria using in silico genomic comparator tools.</title>
        <authorList>
            <person name="On S.L.W."/>
            <person name="Miller W.G."/>
            <person name="Biggs P."/>
            <person name="Cornelius A."/>
            <person name="Vandamme P."/>
        </authorList>
    </citation>
    <scope>NUCLEOTIDE SEQUENCE [LARGE SCALE GENOMIC DNA]</scope>
    <source>
        <strain evidence="5">LMG 26638</strain>
    </source>
</reference>
<proteinExistence type="predicted"/>
<dbReference type="GO" id="GO:0030288">
    <property type="term" value="C:outer membrane-bounded periplasmic space"/>
    <property type="evidence" value="ECO:0007669"/>
    <property type="project" value="TreeGrafter"/>
</dbReference>
<comment type="catalytic activity">
    <reaction evidence="1">
        <text>Hydrolyzes the link between N-acetylmuramoyl residues and L-amino acid residues in certain cell-wall glycopeptides.</text>
        <dbReference type="EC" id="3.5.1.28"/>
    </reaction>
</comment>
<dbReference type="InterPro" id="IPR050695">
    <property type="entry name" value="N-acetylmuramoyl_amidase_3"/>
</dbReference>
<dbReference type="Proteomes" id="UP000322726">
    <property type="component" value="Chromosome"/>
</dbReference>
<dbReference type="EMBL" id="CP035928">
    <property type="protein sequence ID" value="QEP33883.1"/>
    <property type="molecule type" value="Genomic_DNA"/>
</dbReference>
<dbReference type="KEGG" id="apai:APAC_0739"/>
<reference evidence="5" key="1">
    <citation type="submission" date="2019-09" db="EMBL/GenBank/DDBJ databases">
        <title>Complete genome sequencing of four Arcobacter species reveals a diverse suite of mobile elements.</title>
        <authorList>
            <person name="Miller W.G."/>
            <person name="Yee E."/>
            <person name="Bono J.L."/>
        </authorList>
    </citation>
    <scope>NUCLEOTIDE SEQUENCE [LARGE SCALE GENOMIC DNA]</scope>
    <source>
        <strain evidence="5">LMG 26638</strain>
    </source>
</reference>
<gene>
    <name evidence="5" type="primary">amiA</name>
    <name evidence="5" type="ORF">APAC_0739</name>
</gene>
<name>A0A5C2H515_9BACT</name>
<dbReference type="RefSeq" id="WP_130232840.1">
    <property type="nucleotide sequence ID" value="NZ_BMEF01000004.1"/>
</dbReference>
<dbReference type="CDD" id="cd02696">
    <property type="entry name" value="MurNAc-LAA"/>
    <property type="match status" value="1"/>
</dbReference>
<evidence type="ECO:0000259" key="4">
    <source>
        <dbReference type="SMART" id="SM00646"/>
    </source>
</evidence>
<keyword evidence="3 5" id="KW-0378">Hydrolase</keyword>
<dbReference type="EC" id="3.5.1.28" evidence="2"/>
<accession>A0A5C2H515</accession>
<evidence type="ECO:0000256" key="1">
    <source>
        <dbReference type="ARBA" id="ARBA00001561"/>
    </source>
</evidence>
<evidence type="ECO:0000256" key="2">
    <source>
        <dbReference type="ARBA" id="ARBA00011901"/>
    </source>
</evidence>